<sequence length="97" mass="10656">MDTAAANRTAAPRAVTVAWLALAAITVLSWWLAPAHSHGPVTSSVPITLAVAALAVIKSRLIIRYFMEVRHAPRWLQLSTDAWLLVLWAAILAVYLW</sequence>
<dbReference type="GO" id="GO:0005886">
    <property type="term" value="C:plasma membrane"/>
    <property type="evidence" value="ECO:0007669"/>
    <property type="project" value="UniProtKB-SubCell"/>
</dbReference>
<organism evidence="7 8">
    <name type="scientific">Mycolicibacterium litorale</name>
    <dbReference type="NCBI Taxonomy" id="758802"/>
    <lineage>
        <taxon>Bacteria</taxon>
        <taxon>Bacillati</taxon>
        <taxon>Actinomycetota</taxon>
        <taxon>Actinomycetes</taxon>
        <taxon>Mycobacteriales</taxon>
        <taxon>Mycobacteriaceae</taxon>
        <taxon>Mycolicibacterium</taxon>
    </lineage>
</organism>
<feature type="transmembrane region" description="Helical" evidence="6">
    <location>
        <begin position="75"/>
        <end position="96"/>
    </location>
</feature>
<gene>
    <name evidence="7" type="ORF">MLIT_05910</name>
</gene>
<keyword evidence="5 6" id="KW-0472">Membrane</keyword>
<evidence type="ECO:0000256" key="3">
    <source>
        <dbReference type="ARBA" id="ARBA00022692"/>
    </source>
</evidence>
<dbReference type="AlphaFoldDB" id="A0AAD1MQD7"/>
<keyword evidence="2" id="KW-1003">Cell membrane</keyword>
<comment type="subcellular location">
    <subcellularLocation>
        <location evidence="1">Cell membrane</location>
        <topology evidence="1">Multi-pass membrane protein</topology>
    </subcellularLocation>
</comment>
<dbReference type="RefSeq" id="WP_134059839.1">
    <property type="nucleotide sequence ID" value="NZ_AP022586.1"/>
</dbReference>
<keyword evidence="4 6" id="KW-1133">Transmembrane helix</keyword>
<evidence type="ECO:0000256" key="1">
    <source>
        <dbReference type="ARBA" id="ARBA00004651"/>
    </source>
</evidence>
<reference evidence="7 8" key="1">
    <citation type="journal article" date="2019" name="Emerg. Microbes Infect.">
        <title>Comprehensive subspecies identification of 175 nontuberculous mycobacteria species based on 7547 genomic profiles.</title>
        <authorList>
            <person name="Matsumoto Y."/>
            <person name="Kinjo T."/>
            <person name="Motooka D."/>
            <person name="Nabeya D."/>
            <person name="Jung N."/>
            <person name="Uechi K."/>
            <person name="Horii T."/>
            <person name="Iida T."/>
            <person name="Fujita J."/>
            <person name="Nakamura S."/>
        </authorList>
    </citation>
    <scope>NUCLEOTIDE SEQUENCE [LARGE SCALE GENOMIC DNA]</scope>
    <source>
        <strain evidence="7 8">JCM 17423</strain>
    </source>
</reference>
<feature type="transmembrane region" description="Helical" evidence="6">
    <location>
        <begin position="45"/>
        <end position="63"/>
    </location>
</feature>
<evidence type="ECO:0000256" key="2">
    <source>
        <dbReference type="ARBA" id="ARBA00022475"/>
    </source>
</evidence>
<evidence type="ECO:0000313" key="8">
    <source>
        <dbReference type="Proteomes" id="UP000466607"/>
    </source>
</evidence>
<protein>
    <submittedName>
        <fullName evidence="7">Prokaryotic cytochrome C oxidase subunit IV family protein</fullName>
    </submittedName>
</protein>
<dbReference type="Pfam" id="PF03626">
    <property type="entry name" value="COX4_pro"/>
    <property type="match status" value="1"/>
</dbReference>
<dbReference type="Proteomes" id="UP000466607">
    <property type="component" value="Chromosome"/>
</dbReference>
<evidence type="ECO:0000256" key="6">
    <source>
        <dbReference type="SAM" id="Phobius"/>
    </source>
</evidence>
<dbReference type="EMBL" id="AP022586">
    <property type="protein sequence ID" value="BBY14999.1"/>
    <property type="molecule type" value="Genomic_DNA"/>
</dbReference>
<keyword evidence="8" id="KW-1185">Reference proteome</keyword>
<dbReference type="InterPro" id="IPR005171">
    <property type="entry name" value="Cyt_c_oxidase_su4_prok"/>
</dbReference>
<accession>A0AAD1MQD7</accession>
<feature type="transmembrane region" description="Helical" evidence="6">
    <location>
        <begin position="12"/>
        <end position="33"/>
    </location>
</feature>
<evidence type="ECO:0000256" key="5">
    <source>
        <dbReference type="ARBA" id="ARBA00023136"/>
    </source>
</evidence>
<evidence type="ECO:0000313" key="7">
    <source>
        <dbReference type="EMBL" id="BBY14999.1"/>
    </source>
</evidence>
<keyword evidence="3 6" id="KW-0812">Transmembrane</keyword>
<evidence type="ECO:0000256" key="4">
    <source>
        <dbReference type="ARBA" id="ARBA00022989"/>
    </source>
</evidence>
<proteinExistence type="predicted"/>
<name>A0AAD1MQD7_9MYCO</name>